<name>A0A8V5GNZ3_MELUD</name>
<dbReference type="InterPro" id="IPR020784">
    <property type="entry name" value="Ribosomal_uL11_N"/>
</dbReference>
<comment type="similarity">
    <text evidence="1">Belongs to the universal ribosomal protein uL11 family.</text>
</comment>
<dbReference type="Gene3D" id="3.30.1550.10">
    <property type="entry name" value="Ribosomal protein L11/L12, N-terminal domain"/>
    <property type="match status" value="1"/>
</dbReference>
<dbReference type="Proteomes" id="UP000694405">
    <property type="component" value="Chromosome 22"/>
</dbReference>
<keyword evidence="3" id="KW-0687">Ribonucleoprotein</keyword>
<feature type="domain" description="Large ribosomal subunit protein uL11 N-terminal" evidence="4">
    <location>
        <begin position="33"/>
        <end position="86"/>
    </location>
</feature>
<proteinExistence type="inferred from homology"/>
<keyword evidence="2" id="KW-0689">Ribosomal protein</keyword>
<dbReference type="SUPFAM" id="SSF54747">
    <property type="entry name" value="Ribosomal L11/L12e N-terminal domain"/>
    <property type="match status" value="1"/>
</dbReference>
<dbReference type="Ensembl" id="ENSMUNT00000030015.1">
    <property type="protein sequence ID" value="ENSMUNP00000026251.1"/>
    <property type="gene ID" value="ENSMUNG00000018064.1"/>
</dbReference>
<evidence type="ECO:0000313" key="6">
    <source>
        <dbReference type="Proteomes" id="UP000694405"/>
    </source>
</evidence>
<dbReference type="Pfam" id="PF03946">
    <property type="entry name" value="Ribosomal_L11_N"/>
    <property type="match status" value="1"/>
</dbReference>
<dbReference type="InterPro" id="IPR036796">
    <property type="entry name" value="Ribosomal_uL11_N_sf"/>
</dbReference>
<dbReference type="GO" id="GO:1990904">
    <property type="term" value="C:ribonucleoprotein complex"/>
    <property type="evidence" value="ECO:0007669"/>
    <property type="project" value="UniProtKB-KW"/>
</dbReference>
<reference evidence="5" key="1">
    <citation type="submission" date="2020-03" db="EMBL/GenBank/DDBJ databases">
        <title>Melopsittacus undulatus (budgerigar) genome, bMelUnd1, maternal haplotype with Z.</title>
        <authorList>
            <person name="Gedman G."/>
            <person name="Mountcastle J."/>
            <person name="Haase B."/>
            <person name="Formenti G."/>
            <person name="Wright T."/>
            <person name="Apodaca J."/>
            <person name="Pelan S."/>
            <person name="Chow W."/>
            <person name="Rhie A."/>
            <person name="Howe K."/>
            <person name="Fedrigo O."/>
            <person name="Jarvis E.D."/>
        </authorList>
    </citation>
    <scope>NUCLEOTIDE SEQUENCE [LARGE SCALE GENOMIC DNA]</scope>
</reference>
<evidence type="ECO:0000259" key="4">
    <source>
        <dbReference type="Pfam" id="PF03946"/>
    </source>
</evidence>
<evidence type="ECO:0000256" key="3">
    <source>
        <dbReference type="ARBA" id="ARBA00023274"/>
    </source>
</evidence>
<evidence type="ECO:0000313" key="5">
    <source>
        <dbReference type="Ensembl" id="ENSMUNP00000026251.1"/>
    </source>
</evidence>
<organism evidence="5 6">
    <name type="scientific">Melopsittacus undulatus</name>
    <name type="common">Budgerigar</name>
    <name type="synonym">Psittacus undulatus</name>
    <dbReference type="NCBI Taxonomy" id="13146"/>
    <lineage>
        <taxon>Eukaryota</taxon>
        <taxon>Metazoa</taxon>
        <taxon>Chordata</taxon>
        <taxon>Craniata</taxon>
        <taxon>Vertebrata</taxon>
        <taxon>Euteleostomi</taxon>
        <taxon>Archelosauria</taxon>
        <taxon>Archosauria</taxon>
        <taxon>Dinosauria</taxon>
        <taxon>Saurischia</taxon>
        <taxon>Theropoda</taxon>
        <taxon>Coelurosauria</taxon>
        <taxon>Aves</taxon>
        <taxon>Neognathae</taxon>
        <taxon>Neoaves</taxon>
        <taxon>Telluraves</taxon>
        <taxon>Australaves</taxon>
        <taxon>Psittaciformes</taxon>
        <taxon>Psittaculidae</taxon>
        <taxon>Melopsittacus</taxon>
    </lineage>
</organism>
<evidence type="ECO:0000256" key="2">
    <source>
        <dbReference type="ARBA" id="ARBA00022980"/>
    </source>
</evidence>
<keyword evidence="6" id="KW-1185">Reference proteome</keyword>
<evidence type="ECO:0000256" key="1">
    <source>
        <dbReference type="ARBA" id="ARBA00010537"/>
    </source>
</evidence>
<dbReference type="AlphaFoldDB" id="A0A8V5GNZ3"/>
<reference evidence="5" key="3">
    <citation type="submission" date="2025-09" db="UniProtKB">
        <authorList>
            <consortium name="Ensembl"/>
        </authorList>
    </citation>
    <scope>IDENTIFICATION</scope>
</reference>
<dbReference type="GO" id="GO:0005840">
    <property type="term" value="C:ribosome"/>
    <property type="evidence" value="ECO:0007669"/>
    <property type="project" value="UniProtKB-KW"/>
</dbReference>
<reference evidence="5" key="2">
    <citation type="submission" date="2025-08" db="UniProtKB">
        <authorList>
            <consortium name="Ensembl"/>
        </authorList>
    </citation>
    <scope>IDENTIFICATION</scope>
</reference>
<protein>
    <recommendedName>
        <fullName evidence="4">Large ribosomal subunit protein uL11 N-terminal domain-containing protein</fullName>
    </recommendedName>
</protein>
<accession>A0A8V5GNZ3</accession>
<sequence length="100" mass="10553">MWVLGGVIWGRCLCSSHAPPVTFAPIPPPQGRVTRGGAAAAAGLAPEGAGRGLSPRGVSISAFCQDFNERTRDIKPGVPLRVKLRVHVSPPPNPPPPRYR</sequence>